<feature type="compositionally biased region" description="Acidic residues" evidence="1">
    <location>
        <begin position="312"/>
        <end position="326"/>
    </location>
</feature>
<evidence type="ECO:0000313" key="2">
    <source>
        <dbReference type="EMBL" id="BBZ30369.1"/>
    </source>
</evidence>
<name>A0A7I7XMA9_9MYCO</name>
<feature type="region of interest" description="Disordered" evidence="1">
    <location>
        <begin position="305"/>
        <end position="326"/>
    </location>
</feature>
<sequence length="407" mass="44920">MTEPENEPVSIIFLSCDLTGSTKYKQRQDLREPWQKAFLQFYREFPQRIAMTQVELGTDLEFQLWKPIGDELIYSCVVRAEADVYDAVRVWLKAMRDYELQSLDGTDMGTKGGAFIATFPGPDSRSSVPRSPDSEVSDRPVITLNREALKLQNNDAFVYDYFGPSIDTGFRVIGKCTPRYFTLSVEVALAILGLSVVGTAAGGTDVVPNTDNFLLREFVELKGVWGERPYPIVAIDTRHDDPVNQAYSAFERRGTVHEIYALVKACYDSYDVGNPPSQLYLPVAVIDHFKRAPGEDPLKAFVEPSAAGAEQIADDEPEDASDDLGDDLDFGMPRKREISEGFLLGDHQIHGYVPDGAVLCGGLGDGGTDPYLPPDSCNSGGPDVVDFDPSHRDACVPCADIWNELPD</sequence>
<organism evidence="2 3">
    <name type="scientific">Mycolicibacterium madagascariense</name>
    <dbReference type="NCBI Taxonomy" id="212765"/>
    <lineage>
        <taxon>Bacteria</taxon>
        <taxon>Bacillati</taxon>
        <taxon>Actinomycetota</taxon>
        <taxon>Actinomycetes</taxon>
        <taxon>Mycobacteriales</taxon>
        <taxon>Mycobacteriaceae</taxon>
        <taxon>Mycolicibacterium</taxon>
    </lineage>
</organism>
<gene>
    <name evidence="2" type="ORF">MMAD_46640</name>
</gene>
<proteinExistence type="predicted"/>
<evidence type="ECO:0000313" key="3">
    <source>
        <dbReference type="Proteomes" id="UP000466517"/>
    </source>
</evidence>
<dbReference type="EMBL" id="AP022610">
    <property type="protein sequence ID" value="BBZ30369.1"/>
    <property type="molecule type" value="Genomic_DNA"/>
</dbReference>
<dbReference type="KEGG" id="mmag:MMAD_46640"/>
<accession>A0A7I7XMA9</accession>
<dbReference type="RefSeq" id="WP_163741621.1">
    <property type="nucleotide sequence ID" value="NZ_AP022610.1"/>
</dbReference>
<dbReference type="Proteomes" id="UP000466517">
    <property type="component" value="Chromosome"/>
</dbReference>
<dbReference type="AlphaFoldDB" id="A0A7I7XMA9"/>
<evidence type="ECO:0000256" key="1">
    <source>
        <dbReference type="SAM" id="MobiDB-lite"/>
    </source>
</evidence>
<reference evidence="2 3" key="1">
    <citation type="journal article" date="2019" name="Emerg. Microbes Infect.">
        <title>Comprehensive subspecies identification of 175 nontuberculous mycobacteria species based on 7547 genomic profiles.</title>
        <authorList>
            <person name="Matsumoto Y."/>
            <person name="Kinjo T."/>
            <person name="Motooka D."/>
            <person name="Nabeya D."/>
            <person name="Jung N."/>
            <person name="Uechi K."/>
            <person name="Horii T."/>
            <person name="Iida T."/>
            <person name="Fujita J."/>
            <person name="Nakamura S."/>
        </authorList>
    </citation>
    <scope>NUCLEOTIDE SEQUENCE [LARGE SCALE GENOMIC DNA]</scope>
    <source>
        <strain evidence="2 3">JCM 13574</strain>
    </source>
</reference>
<keyword evidence="3" id="KW-1185">Reference proteome</keyword>
<protein>
    <submittedName>
        <fullName evidence="2">Uncharacterized protein</fullName>
    </submittedName>
</protein>